<name>A0A345UGQ0_9BACT</name>
<reference evidence="2 3" key="1">
    <citation type="submission" date="2018-03" db="EMBL/GenBank/DDBJ databases">
        <title>Phenotypic and genomic properties of Cyclonatronum proteinivorum gen. nov., sp. nov., a haloalkaliphilic bacteroidete from soda lakes possessing Na+-translocating rhodopsin.</title>
        <authorList>
            <person name="Toshchakov S.V."/>
            <person name="Korzhenkov A."/>
            <person name="Samarov N.I."/>
            <person name="Kublanov I.V."/>
            <person name="Muntyan M.S."/>
            <person name="Sorokin D.Y."/>
        </authorList>
    </citation>
    <scope>NUCLEOTIDE SEQUENCE [LARGE SCALE GENOMIC DNA]</scope>
    <source>
        <strain evidence="2 3">Omega</strain>
    </source>
</reference>
<evidence type="ECO:0008006" key="4">
    <source>
        <dbReference type="Google" id="ProtNLM"/>
    </source>
</evidence>
<protein>
    <recommendedName>
        <fullName evidence="4">AAA domain-containing protein</fullName>
    </recommendedName>
</protein>
<evidence type="ECO:0000256" key="1">
    <source>
        <dbReference type="SAM" id="MobiDB-lite"/>
    </source>
</evidence>
<dbReference type="SUPFAM" id="SSF52540">
    <property type="entry name" value="P-loop containing nucleoside triphosphate hydrolases"/>
    <property type="match status" value="1"/>
</dbReference>
<dbReference type="EMBL" id="CP027806">
    <property type="protein sequence ID" value="AXI99651.1"/>
    <property type="molecule type" value="Genomic_DNA"/>
</dbReference>
<dbReference type="AlphaFoldDB" id="A0A345UGQ0"/>
<evidence type="ECO:0000313" key="3">
    <source>
        <dbReference type="Proteomes" id="UP000254808"/>
    </source>
</evidence>
<feature type="compositionally biased region" description="Low complexity" evidence="1">
    <location>
        <begin position="246"/>
        <end position="255"/>
    </location>
</feature>
<accession>A0A345UGQ0</accession>
<sequence>MPENDSKPLSRPDPVAYDIPETHLSAFFDEALRDSLHRFHGKLTAPFQEVLRSARQQQLRVRGDEAERKRLIRVVLEGLFESLSEVASSELIAKAAALWQEEVEPAVEALPEQLVCVQGDERFQATTGDSAYIRSAKAIKRVAYATAKQFWTFRNQKTEPVPDYHFHQSVPLRRIGRYVLLAQETVFRDTVAFACCELTRIFATLLLDEQHVDESESSQSKGNTPASAVREAETASAQNEGDKAAPPKTDSTSSSSKKDFAFFLKMPAAAQAERITAALNRLEALCGLTTENHPVLRALPDKAIGLARKAGTIELPESRFGSHRVQQQRAAAAKAAAANSAKWQLCFATVIADYGVQLSLSGLEKEMNQLGEKLRELTHAFFRDNCYVPAEKSISLLRAQRELLDEELSRPKLKSRIEQVQLEAKEAFESGIPQEAAQHEVLEKLTGQIRQLITEASLYVQRFGEELVLAESRSLRFPEPLIKTDRLKWRALSTRFLQSKAFRPLDPAAQQLGPFLDKQRLAMEEAAGIAETNLQAAVYAITEKGEADPAEIAQTGLQRAINALESSIVAIREKQDSYEQLVKKGSSSVLRRLEQLMRDRDYSALELQDKAILVQEGALNWQERAQRFAARAGDTFAIAFRYARMKFAGYYAPVARFLGFEPVHAESARERLNLTEYLIRNKSNDEKLPFIYQRLFRRSLLIEQRFYLDAPGNIGHLVTGYEQWRKGIPWSMAVVGQKGSGKSTLIHFFKQSERLKTQVVHIDLSETIYEPGPMLRLISRAAGFSETDSLGELVAKFERSSIRRVIVFEGVQNLYLRNINGYGAISQFWELLSLTSSQVFWVAACSRDAWFFFSRMFSAEQFFSQVLHVDRLSGRDIQQGIMLRHRATGFDAAFLPSPEITKSRAYRKLLGDKKALQQYLQDQYFESLAEMADGNFSVAMIFWVNSISKADASTITLSPIEVADIDALESPSREVQFTLAALIRHDVLTPEQLALALHQPLSGARLMLGRLAAKGLVVKVSQGYTINHLVYRQVTRLLAGKNILH</sequence>
<gene>
    <name evidence="2" type="ORF">CYPRO_0364</name>
</gene>
<evidence type="ECO:0000313" key="2">
    <source>
        <dbReference type="EMBL" id="AXI99651.1"/>
    </source>
</evidence>
<dbReference type="KEGG" id="cprv:CYPRO_0364"/>
<keyword evidence="3" id="KW-1185">Reference proteome</keyword>
<feature type="region of interest" description="Disordered" evidence="1">
    <location>
        <begin position="213"/>
        <end position="255"/>
    </location>
</feature>
<dbReference type="OrthoDB" id="1109088at2"/>
<dbReference type="Proteomes" id="UP000254808">
    <property type="component" value="Chromosome"/>
</dbReference>
<proteinExistence type="predicted"/>
<feature type="compositionally biased region" description="Polar residues" evidence="1">
    <location>
        <begin position="217"/>
        <end position="226"/>
    </location>
</feature>
<organism evidence="2 3">
    <name type="scientific">Cyclonatronum proteinivorum</name>
    <dbReference type="NCBI Taxonomy" id="1457365"/>
    <lineage>
        <taxon>Bacteria</taxon>
        <taxon>Pseudomonadati</taxon>
        <taxon>Balneolota</taxon>
        <taxon>Balneolia</taxon>
        <taxon>Balneolales</taxon>
        <taxon>Cyclonatronaceae</taxon>
        <taxon>Cyclonatronum</taxon>
    </lineage>
</organism>
<dbReference type="RefSeq" id="WP_114982957.1">
    <property type="nucleotide sequence ID" value="NZ_CP027806.1"/>
</dbReference>
<dbReference type="InterPro" id="IPR027417">
    <property type="entry name" value="P-loop_NTPase"/>
</dbReference>